<organism evidence="1">
    <name type="scientific">Lepeophtheirus salmonis</name>
    <name type="common">Salmon louse</name>
    <name type="synonym">Caligus salmonis</name>
    <dbReference type="NCBI Taxonomy" id="72036"/>
    <lineage>
        <taxon>Eukaryota</taxon>
        <taxon>Metazoa</taxon>
        <taxon>Ecdysozoa</taxon>
        <taxon>Arthropoda</taxon>
        <taxon>Crustacea</taxon>
        <taxon>Multicrustacea</taxon>
        <taxon>Hexanauplia</taxon>
        <taxon>Copepoda</taxon>
        <taxon>Siphonostomatoida</taxon>
        <taxon>Caligidae</taxon>
        <taxon>Lepeophtheirus</taxon>
    </lineage>
</organism>
<accession>A0A0K2TZS3</accession>
<name>A0A0K2TZS3_LEPSM</name>
<evidence type="ECO:0000313" key="1">
    <source>
        <dbReference type="EMBL" id="CDW31493.1"/>
    </source>
</evidence>
<reference evidence="1" key="1">
    <citation type="submission" date="2014-05" db="EMBL/GenBank/DDBJ databases">
        <authorList>
            <person name="Chronopoulou M."/>
        </authorList>
    </citation>
    <scope>NUCLEOTIDE SEQUENCE</scope>
    <source>
        <tissue evidence="1">Whole organism</tissue>
    </source>
</reference>
<sequence>MEMRMGRITLRQCQTSRIRTYNSTLWKHKKRNYLVLLFVVRQFQVIFIKSKCTT</sequence>
<proteinExistence type="predicted"/>
<protein>
    <submittedName>
        <fullName evidence="1">Uncharacterized protein</fullName>
    </submittedName>
</protein>
<dbReference type="AlphaFoldDB" id="A0A0K2TZS3"/>
<dbReference type="EMBL" id="HACA01014132">
    <property type="protein sequence ID" value="CDW31493.1"/>
    <property type="molecule type" value="Transcribed_RNA"/>
</dbReference>